<accession>A0A967C8Z6</accession>
<dbReference type="SUPFAM" id="SSF55729">
    <property type="entry name" value="Acyl-CoA N-acyltransferases (Nat)"/>
    <property type="match status" value="1"/>
</dbReference>
<dbReference type="RefSeq" id="WP_167223688.1">
    <property type="nucleotide sequence ID" value="NZ_JAAQPH010000006.1"/>
</dbReference>
<evidence type="ECO:0000313" key="2">
    <source>
        <dbReference type="Proteomes" id="UP000761264"/>
    </source>
</evidence>
<dbReference type="Gene3D" id="3.40.630.30">
    <property type="match status" value="1"/>
</dbReference>
<organism evidence="1 2">
    <name type="scientific">Pelagibius litoralis</name>
    <dbReference type="NCBI Taxonomy" id="374515"/>
    <lineage>
        <taxon>Bacteria</taxon>
        <taxon>Pseudomonadati</taxon>
        <taxon>Pseudomonadota</taxon>
        <taxon>Alphaproteobacteria</taxon>
        <taxon>Rhodospirillales</taxon>
        <taxon>Rhodovibrionaceae</taxon>
        <taxon>Pelagibius</taxon>
    </lineage>
</organism>
<dbReference type="Pfam" id="PF04339">
    <property type="entry name" value="FemAB_like"/>
    <property type="match status" value="1"/>
</dbReference>
<dbReference type="InterPro" id="IPR007434">
    <property type="entry name" value="FemAB-like"/>
</dbReference>
<dbReference type="InterPro" id="IPR016181">
    <property type="entry name" value="Acyl_CoA_acyltransferase"/>
</dbReference>
<protein>
    <submittedName>
        <fullName evidence="1">N-acetyltransferase</fullName>
    </submittedName>
</protein>
<comment type="caution">
    <text evidence="1">The sequence shown here is derived from an EMBL/GenBank/DDBJ whole genome shotgun (WGS) entry which is preliminary data.</text>
</comment>
<evidence type="ECO:0000313" key="1">
    <source>
        <dbReference type="EMBL" id="NIA68752.1"/>
    </source>
</evidence>
<proteinExistence type="predicted"/>
<dbReference type="EMBL" id="JAAQPH010000006">
    <property type="protein sequence ID" value="NIA68752.1"/>
    <property type="molecule type" value="Genomic_DNA"/>
</dbReference>
<reference evidence="1" key="1">
    <citation type="submission" date="2020-03" db="EMBL/GenBank/DDBJ databases">
        <title>Genome of Pelagibius litoralis DSM 21314T.</title>
        <authorList>
            <person name="Wang G."/>
        </authorList>
    </citation>
    <scope>NUCLEOTIDE SEQUENCE</scope>
    <source>
        <strain evidence="1">DSM 21314</strain>
    </source>
</reference>
<dbReference type="Proteomes" id="UP000761264">
    <property type="component" value="Unassembled WGS sequence"/>
</dbReference>
<gene>
    <name evidence="1" type="ORF">HBA54_09130</name>
</gene>
<sequence>MPDGNDALAVQVISRIADVSAADWDACSGGNPFVSHAFLNALEESGSVSGETGWLPQHLVLPNPTGGFFGCVPLYLKSHSYGEYVFDWNWADAYERAGGQYYPKLQCSVPFTPATGPRLLVHPEAPKQEIMTGLTAAMLELARRHQVSSLHITFPPREQFDHFGDLGLLQRIGVQYHWENQGYVDFDAFLAGLASRKRKAIKKERRKVAESGIALNALSSDTIEPRHWDAFFEFYMATADRKWGQSYLTREFFHQLGRDLGDQVVLIMADFEGELVAGALNLKSGDTLYGRNWGCLGQFRFLHFETCYYQAIDYAIRHGLRWVEAGAQGEHKIQRGYLPTATYSAHWIGDPGFRDAVEHFLEREREAMEQEIALLGHHSPFKQDDCGS</sequence>
<name>A0A967C8Z6_9PROT</name>
<dbReference type="PANTHER" id="PTHR47017">
    <property type="entry name" value="ACYL-COA"/>
    <property type="match status" value="1"/>
</dbReference>
<dbReference type="AlphaFoldDB" id="A0A967C8Z6"/>
<dbReference type="PANTHER" id="PTHR47017:SF1">
    <property type="entry name" value="ACYL-COA"/>
    <property type="match status" value="1"/>
</dbReference>
<keyword evidence="2" id="KW-1185">Reference proteome</keyword>